<evidence type="ECO:0000313" key="1">
    <source>
        <dbReference type="EMBL" id="PKA40475.1"/>
    </source>
</evidence>
<protein>
    <submittedName>
        <fullName evidence="1">Uncharacterized protein</fullName>
    </submittedName>
</protein>
<reference evidence="1 2" key="1">
    <citation type="submission" date="2017-11" db="EMBL/GenBank/DDBJ databases">
        <authorList>
            <person name="Han C.G."/>
        </authorList>
    </citation>
    <scope>NUCLEOTIDE SEQUENCE [LARGE SCALE GENOMIC DNA]</scope>
    <source>
        <strain evidence="1 2">HCNT1</strain>
    </source>
</reference>
<sequence>MGEIPEDIKYKAARVVSATRVLDYVDRETFEGLLGEHVSIAILAERHRCAEVAKQVAEDSYGDTSAIGAAATIRHSILST</sequence>
<gene>
    <name evidence="1" type="ORF">CWR43_28290</name>
</gene>
<evidence type="ECO:0000313" key="2">
    <source>
        <dbReference type="Proteomes" id="UP000232164"/>
    </source>
</evidence>
<proteinExistence type="predicted"/>
<accession>A0A2N0D2W6</accession>
<dbReference type="Proteomes" id="UP000232164">
    <property type="component" value="Unassembled WGS sequence"/>
</dbReference>
<organism evidence="1 2">
    <name type="scientific">Rhizobium sullae</name>
    <name type="common">Rhizobium hedysari</name>
    <dbReference type="NCBI Taxonomy" id="50338"/>
    <lineage>
        <taxon>Bacteria</taxon>
        <taxon>Pseudomonadati</taxon>
        <taxon>Pseudomonadota</taxon>
        <taxon>Alphaproteobacteria</taxon>
        <taxon>Hyphomicrobiales</taxon>
        <taxon>Rhizobiaceae</taxon>
        <taxon>Rhizobium/Agrobacterium group</taxon>
        <taxon>Rhizobium</taxon>
    </lineage>
</organism>
<reference evidence="1 2" key="2">
    <citation type="submission" date="2017-12" db="EMBL/GenBank/DDBJ databases">
        <title>Genome sequence of Rhizobium sullae HCNT1 isolated from Sulla coronaria nodules and featuring peculiar denitrification phenotypes.</title>
        <authorList>
            <person name="De Diego-Diaz B."/>
            <person name="Treu L."/>
            <person name="Campanaro S."/>
            <person name="Da Silva Duarte V."/>
            <person name="Basaglia M."/>
            <person name="Favaro L."/>
            <person name="Casella S."/>
            <person name="Squartini A."/>
        </authorList>
    </citation>
    <scope>NUCLEOTIDE SEQUENCE [LARGE SCALE GENOMIC DNA]</scope>
    <source>
        <strain evidence="1 2">HCNT1</strain>
    </source>
</reference>
<dbReference type="AlphaFoldDB" id="A0A2N0D2W6"/>
<comment type="caution">
    <text evidence="1">The sequence shown here is derived from an EMBL/GenBank/DDBJ whole genome shotgun (WGS) entry which is preliminary data.</text>
</comment>
<name>A0A2N0D2W6_RHISU</name>
<dbReference type="EMBL" id="PIQN01000022">
    <property type="protein sequence ID" value="PKA40475.1"/>
    <property type="molecule type" value="Genomic_DNA"/>
</dbReference>